<evidence type="ECO:0000313" key="2">
    <source>
        <dbReference type="Proteomes" id="UP001497700"/>
    </source>
</evidence>
<protein>
    <submittedName>
        <fullName evidence="1">Uncharacterized protein</fullName>
    </submittedName>
</protein>
<sequence>MNSLYPSIQSFYAREIPPASSSPNDESPQPLQPGDGFTSSEIEAVIDPLSRPWEPSRSYEACPISLLEAGVRNYHVQGRIVNFMTVKNSHLFLIVSDGSGAIAVKVYYLDISDYKPRLGQRATIWTTFISEPVTGGIGNVPFCASVTSIYPGRNHATHIILHDDSPDSDGDRILRCPLECNLKEYDYLPGLMTLKAFLATGYDTGEGKVLVCVRCVGLRRTIRSKQRQGTIDMIEVDVFDDTAVSVLKLWEDKVASAKTWVPNQTVLLISKPTYKVYGTVPEIGIRYNSMVDVDPQFPDADWLRNRAKTLMKRESISIPFPSDTWDIGMAVHGPGRTLFTIADIEDQVRHLESKSDFTGKLSVIILEMKLMENWRKITTCCSECCGIPLYANKPVGTCRNCQSRRDLILNPRVIGSMIDESGMIAGRKLVWHDDAWTQLFFGNMVNEVDDQEVNLVEQSWEDLTVLDTDYIREIEEQLLYSRVTLTFGWSSKLERICILGVEW</sequence>
<reference evidence="1 2" key="1">
    <citation type="journal article" date="2022" name="New Phytol.">
        <title>Ecological generalism drives hyperdiversity of secondary metabolite gene clusters in xylarialean endophytes.</title>
        <authorList>
            <person name="Franco M.E.E."/>
            <person name="Wisecaver J.H."/>
            <person name="Arnold A.E."/>
            <person name="Ju Y.M."/>
            <person name="Slot J.C."/>
            <person name="Ahrendt S."/>
            <person name="Moore L.P."/>
            <person name="Eastman K.E."/>
            <person name="Scott K."/>
            <person name="Konkel Z."/>
            <person name="Mondo S.J."/>
            <person name="Kuo A."/>
            <person name="Hayes R.D."/>
            <person name="Haridas S."/>
            <person name="Andreopoulos B."/>
            <person name="Riley R."/>
            <person name="LaButti K."/>
            <person name="Pangilinan J."/>
            <person name="Lipzen A."/>
            <person name="Amirebrahimi M."/>
            <person name="Yan J."/>
            <person name="Adam C."/>
            <person name="Keymanesh K."/>
            <person name="Ng V."/>
            <person name="Louie K."/>
            <person name="Northen T."/>
            <person name="Drula E."/>
            <person name="Henrissat B."/>
            <person name="Hsieh H.M."/>
            <person name="Youens-Clark K."/>
            <person name="Lutzoni F."/>
            <person name="Miadlikowska J."/>
            <person name="Eastwood D.C."/>
            <person name="Hamelin R.C."/>
            <person name="Grigoriev I.V."/>
            <person name="U'Ren J.M."/>
        </authorList>
    </citation>
    <scope>NUCLEOTIDE SEQUENCE [LARGE SCALE GENOMIC DNA]</scope>
    <source>
        <strain evidence="1 2">CBS 119005</strain>
    </source>
</reference>
<evidence type="ECO:0000313" key="1">
    <source>
        <dbReference type="EMBL" id="KAI4860186.1"/>
    </source>
</evidence>
<dbReference type="EMBL" id="MU393596">
    <property type="protein sequence ID" value="KAI4860186.1"/>
    <property type="molecule type" value="Genomic_DNA"/>
</dbReference>
<name>A0ACB9YM31_9PEZI</name>
<comment type="caution">
    <text evidence="1">The sequence shown here is derived from an EMBL/GenBank/DDBJ whole genome shotgun (WGS) entry which is preliminary data.</text>
</comment>
<proteinExistence type="predicted"/>
<dbReference type="Proteomes" id="UP001497700">
    <property type="component" value="Unassembled WGS sequence"/>
</dbReference>
<accession>A0ACB9YM31</accession>
<organism evidence="1 2">
    <name type="scientific">Hypoxylon rubiginosum</name>
    <dbReference type="NCBI Taxonomy" id="110542"/>
    <lineage>
        <taxon>Eukaryota</taxon>
        <taxon>Fungi</taxon>
        <taxon>Dikarya</taxon>
        <taxon>Ascomycota</taxon>
        <taxon>Pezizomycotina</taxon>
        <taxon>Sordariomycetes</taxon>
        <taxon>Xylariomycetidae</taxon>
        <taxon>Xylariales</taxon>
        <taxon>Hypoxylaceae</taxon>
        <taxon>Hypoxylon</taxon>
    </lineage>
</organism>
<gene>
    <name evidence="1" type="ORF">F4820DRAFT_120294</name>
</gene>
<keyword evidence="2" id="KW-1185">Reference proteome</keyword>